<dbReference type="Gene3D" id="3.90.1200.10">
    <property type="match status" value="1"/>
</dbReference>
<feature type="domain" description="Aminoglycoside phosphotransferase" evidence="1">
    <location>
        <begin position="29"/>
        <end position="230"/>
    </location>
</feature>
<dbReference type="Gene3D" id="3.30.200.20">
    <property type="entry name" value="Phosphorylase Kinase, domain 1"/>
    <property type="match status" value="1"/>
</dbReference>
<dbReference type="InterPro" id="IPR051678">
    <property type="entry name" value="AGP_Transferase"/>
</dbReference>
<dbReference type="Proteomes" id="UP001172721">
    <property type="component" value="Unassembled WGS sequence"/>
</dbReference>
<sequence>MEKDKYSAYVTSIEEQCKDLTVETVHKLGEGWMSMVLKINEEWAFRFAKNQRASDDLDKEARILPSLSSCISAAVPRFKYYGRQKDGLAFAGYRLLPGEILMENSIHSFNEKERKEFIIHLSEFIKELRAFPVKQAKANGVPEQDLHSFYSRLQQEVEKDIFPLMNSSLQKYISSCFQDYLHHPRYAEYTPSPIHGDLSMDHLLIDPETFRITGVIDFGDLAISDPDFEYRYILEECGKSFLQSLLSIMGEQNIDDILKKVAFFVTFDHLQYILEGIRRKNNSWIQEGLEEIECEMNKEK</sequence>
<dbReference type="RefSeq" id="WP_301164219.1">
    <property type="nucleotide sequence ID" value="NZ_JAUHTR010000001.1"/>
</dbReference>
<dbReference type="Pfam" id="PF01636">
    <property type="entry name" value="APH"/>
    <property type="match status" value="1"/>
</dbReference>
<dbReference type="PANTHER" id="PTHR21310:SF42">
    <property type="entry name" value="BIFUNCTIONAL AAC_APH"/>
    <property type="match status" value="1"/>
</dbReference>
<dbReference type="EMBL" id="JAUHTR010000001">
    <property type="protein sequence ID" value="MDN4523158.1"/>
    <property type="molecule type" value="Genomic_DNA"/>
</dbReference>
<evidence type="ECO:0000259" key="1">
    <source>
        <dbReference type="Pfam" id="PF01636"/>
    </source>
</evidence>
<dbReference type="SUPFAM" id="SSF56112">
    <property type="entry name" value="Protein kinase-like (PK-like)"/>
    <property type="match status" value="1"/>
</dbReference>
<dbReference type="PANTHER" id="PTHR21310">
    <property type="entry name" value="AMINOGLYCOSIDE PHOSPHOTRANSFERASE-RELATED-RELATED"/>
    <property type="match status" value="1"/>
</dbReference>
<dbReference type="InterPro" id="IPR011009">
    <property type="entry name" value="Kinase-like_dom_sf"/>
</dbReference>
<keyword evidence="3" id="KW-1185">Reference proteome</keyword>
<proteinExistence type="predicted"/>
<organism evidence="2 3">
    <name type="scientific">Fictibacillus fluitans</name>
    <dbReference type="NCBI Taxonomy" id="3058422"/>
    <lineage>
        <taxon>Bacteria</taxon>
        <taxon>Bacillati</taxon>
        <taxon>Bacillota</taxon>
        <taxon>Bacilli</taxon>
        <taxon>Bacillales</taxon>
        <taxon>Fictibacillaceae</taxon>
        <taxon>Fictibacillus</taxon>
    </lineage>
</organism>
<evidence type="ECO:0000313" key="2">
    <source>
        <dbReference type="EMBL" id="MDN4523158.1"/>
    </source>
</evidence>
<gene>
    <name evidence="2" type="ORF">QYB97_01655</name>
</gene>
<comment type="caution">
    <text evidence="2">The sequence shown here is derived from an EMBL/GenBank/DDBJ whole genome shotgun (WGS) entry which is preliminary data.</text>
</comment>
<evidence type="ECO:0000313" key="3">
    <source>
        <dbReference type="Proteomes" id="UP001172721"/>
    </source>
</evidence>
<protein>
    <submittedName>
        <fullName evidence="2">Phosphotransferase</fullName>
    </submittedName>
</protein>
<name>A0ABT8HQX6_9BACL</name>
<dbReference type="InterPro" id="IPR002575">
    <property type="entry name" value="Aminoglycoside_PTrfase"/>
</dbReference>
<accession>A0ABT8HQX6</accession>
<reference evidence="2" key="1">
    <citation type="submission" date="2023-07" db="EMBL/GenBank/DDBJ databases">
        <title>Fictibacillus sp. isolated from freshwater pond.</title>
        <authorList>
            <person name="Kirdat K."/>
            <person name="Bhat A."/>
            <person name="Mourya A."/>
            <person name="Yadav A."/>
        </authorList>
    </citation>
    <scope>NUCLEOTIDE SEQUENCE</scope>
    <source>
        <strain evidence="2">NE201</strain>
    </source>
</reference>